<dbReference type="PANTHER" id="PTHR21661:SF35">
    <property type="entry name" value="EPOXIDE HYDROLASE"/>
    <property type="match status" value="1"/>
</dbReference>
<dbReference type="PIRSF" id="PIRSF001112">
    <property type="entry name" value="Epoxide_hydrolase"/>
    <property type="match status" value="1"/>
</dbReference>
<evidence type="ECO:0000313" key="6">
    <source>
        <dbReference type="Proteomes" id="UP001385892"/>
    </source>
</evidence>
<dbReference type="RefSeq" id="WP_340345609.1">
    <property type="nucleotide sequence ID" value="NZ_JBBKZT010000014.1"/>
</dbReference>
<keyword evidence="6" id="KW-1185">Reference proteome</keyword>
<dbReference type="GO" id="GO:0016787">
    <property type="term" value="F:hydrolase activity"/>
    <property type="evidence" value="ECO:0007669"/>
    <property type="project" value="UniProtKB-KW"/>
</dbReference>
<keyword evidence="2" id="KW-0058">Aromatic hydrocarbons catabolism</keyword>
<dbReference type="Proteomes" id="UP001385892">
    <property type="component" value="Unassembled WGS sequence"/>
</dbReference>
<evidence type="ECO:0000256" key="1">
    <source>
        <dbReference type="ARBA" id="ARBA00010088"/>
    </source>
</evidence>
<protein>
    <submittedName>
        <fullName evidence="5">Epoxide hydrolase family protein</fullName>
    </submittedName>
</protein>
<gene>
    <name evidence="5" type="ORF">WKW82_26995</name>
</gene>
<evidence type="ECO:0000256" key="3">
    <source>
        <dbReference type="ARBA" id="ARBA00022801"/>
    </source>
</evidence>
<dbReference type="InterPro" id="IPR000639">
    <property type="entry name" value="Epox_hydrolase-like"/>
</dbReference>
<dbReference type="PRINTS" id="PR00412">
    <property type="entry name" value="EPOXHYDRLASE"/>
</dbReference>
<dbReference type="InterPro" id="IPR010497">
    <property type="entry name" value="Epoxide_hydro_N"/>
</dbReference>
<dbReference type="Pfam" id="PF06441">
    <property type="entry name" value="EHN"/>
    <property type="match status" value="1"/>
</dbReference>
<sequence>MTPRPFRLHVEEKALDDLRERLARTRFPDAMPGAPWETGADLDWMRGLVDHWQNRFDWRAQEARLNAFDQYKVPIAGIDLHYLHVAGQGDAPLPLLLSHGWPGSVFEFLDLIPMLTDPERFGGDPADAFTVVAPSLPGYGLSFAANQPRFSVEQIADVFAQLMSDVLGYPRFATQGGDWGAFISSRIGLAHPDKAIGVHLNLLPVRRDLAPNADPSPAERQYLAELKHWLAEETGYSLQQGTRPQTLAYALNDSPTGLAAWIAEKFRAWSDCDGDVESVFTKDEILADVSLYWFTGAIGSSFWPYYARVHGGWPIPLGQTVDVPMGYCEFPAEILHPPRRLAEQTFTDIRRWSVMAKGGHFAAMEQPEALAAEIRAFYRPLRAGQDPASHTAGRR</sequence>
<dbReference type="PANTHER" id="PTHR21661">
    <property type="entry name" value="EPOXIDE HYDROLASE 1-RELATED"/>
    <property type="match status" value="1"/>
</dbReference>
<dbReference type="Gene3D" id="3.40.50.1820">
    <property type="entry name" value="alpha/beta hydrolase"/>
    <property type="match status" value="1"/>
</dbReference>
<dbReference type="EMBL" id="JBBKZT010000014">
    <property type="protein sequence ID" value="MEJ8850313.1"/>
    <property type="molecule type" value="Genomic_DNA"/>
</dbReference>
<feature type="domain" description="Epoxide hydrolase N-terminal" evidence="4">
    <location>
        <begin position="3"/>
        <end position="108"/>
    </location>
</feature>
<comment type="caution">
    <text evidence="5">The sequence shown here is derived from an EMBL/GenBank/DDBJ whole genome shotgun (WGS) entry which is preliminary data.</text>
</comment>
<dbReference type="InterPro" id="IPR016292">
    <property type="entry name" value="Epoxide_hydrolase"/>
</dbReference>
<dbReference type="SUPFAM" id="SSF53474">
    <property type="entry name" value="alpha/beta-Hydrolases"/>
    <property type="match status" value="1"/>
</dbReference>
<evidence type="ECO:0000256" key="2">
    <source>
        <dbReference type="ARBA" id="ARBA00022797"/>
    </source>
</evidence>
<dbReference type="InterPro" id="IPR029058">
    <property type="entry name" value="AB_hydrolase_fold"/>
</dbReference>
<name>A0ABU8WUA1_9BURK</name>
<evidence type="ECO:0000313" key="5">
    <source>
        <dbReference type="EMBL" id="MEJ8850313.1"/>
    </source>
</evidence>
<organism evidence="5 6">
    <name type="scientific">Variovorax rhizosphaerae</name>
    <dbReference type="NCBI Taxonomy" id="1836200"/>
    <lineage>
        <taxon>Bacteria</taxon>
        <taxon>Pseudomonadati</taxon>
        <taxon>Pseudomonadota</taxon>
        <taxon>Betaproteobacteria</taxon>
        <taxon>Burkholderiales</taxon>
        <taxon>Comamonadaceae</taxon>
        <taxon>Variovorax</taxon>
    </lineage>
</organism>
<proteinExistence type="inferred from homology"/>
<reference evidence="5 6" key="1">
    <citation type="submission" date="2024-03" db="EMBL/GenBank/DDBJ databases">
        <title>Novel species of the genus Variovorax.</title>
        <authorList>
            <person name="Liu Q."/>
            <person name="Xin Y.-H."/>
        </authorList>
    </citation>
    <scope>NUCLEOTIDE SEQUENCE [LARGE SCALE GENOMIC DNA]</scope>
    <source>
        <strain evidence="5 6">KACC 18900</strain>
    </source>
</reference>
<keyword evidence="3 5" id="KW-0378">Hydrolase</keyword>
<accession>A0ABU8WUA1</accession>
<comment type="similarity">
    <text evidence="1">Belongs to the peptidase S33 family.</text>
</comment>
<evidence type="ECO:0000259" key="4">
    <source>
        <dbReference type="Pfam" id="PF06441"/>
    </source>
</evidence>